<keyword evidence="2" id="KW-0378">Hydrolase</keyword>
<dbReference type="InterPro" id="IPR050266">
    <property type="entry name" value="AB_hydrolase_sf"/>
</dbReference>
<name>A0A3B1CED2_9ZZZZ</name>
<evidence type="ECO:0000259" key="1">
    <source>
        <dbReference type="Pfam" id="PF00561"/>
    </source>
</evidence>
<sequence>MPYVNVRGQKIFYEEQGKGFPVLFGHSYLWDAGMWEPQIAELSKTYRCIVPEIWSHGQSDALPATPCSIEVLSEDHRAIINALGLEHVAVVGLSVGGMWGARLALDYPETVKALVLMDTFTGPEPLESRNRYFGMLDMVEQAGAIPASLTDSITPLFFSPETFKNNPALVNKFKESLLSIPPDRIPGIVAIGRAIFSRASMLENSGDIKIPVLIVVGSDDRSRPPHEARAMAEALQNARMEIIPNAGHISNLEQPDHVTTLLSAFLQEAL</sequence>
<dbReference type="AlphaFoldDB" id="A0A3B1CED2"/>
<dbReference type="Pfam" id="PF00561">
    <property type="entry name" value="Abhydrolase_1"/>
    <property type="match status" value="1"/>
</dbReference>
<dbReference type="InterPro" id="IPR000073">
    <property type="entry name" value="AB_hydrolase_1"/>
</dbReference>
<organism evidence="2">
    <name type="scientific">hydrothermal vent metagenome</name>
    <dbReference type="NCBI Taxonomy" id="652676"/>
    <lineage>
        <taxon>unclassified sequences</taxon>
        <taxon>metagenomes</taxon>
        <taxon>ecological metagenomes</taxon>
    </lineage>
</organism>
<feature type="domain" description="AB hydrolase-1" evidence="1">
    <location>
        <begin position="21"/>
        <end position="254"/>
    </location>
</feature>
<reference evidence="2" key="1">
    <citation type="submission" date="2018-06" db="EMBL/GenBank/DDBJ databases">
        <authorList>
            <person name="Zhirakovskaya E."/>
        </authorList>
    </citation>
    <scope>NUCLEOTIDE SEQUENCE</scope>
</reference>
<dbReference type="SUPFAM" id="SSF53474">
    <property type="entry name" value="alpha/beta-Hydrolases"/>
    <property type="match status" value="1"/>
</dbReference>
<dbReference type="InterPro" id="IPR000639">
    <property type="entry name" value="Epox_hydrolase-like"/>
</dbReference>
<dbReference type="PRINTS" id="PR00412">
    <property type="entry name" value="EPOXHYDRLASE"/>
</dbReference>
<protein>
    <submittedName>
        <fullName evidence="2">Beta-ketoadipate enol-lactone hydrolase</fullName>
        <ecNumber evidence="2">3.1.1.24</ecNumber>
    </submittedName>
</protein>
<dbReference type="PANTHER" id="PTHR43798:SF29">
    <property type="entry name" value="AB HYDROLASE-1 DOMAIN-CONTAINING PROTEIN"/>
    <property type="match status" value="1"/>
</dbReference>
<evidence type="ECO:0000313" key="2">
    <source>
        <dbReference type="EMBL" id="VAX28826.1"/>
    </source>
</evidence>
<dbReference type="EC" id="3.1.1.24" evidence="2"/>
<accession>A0A3B1CED2</accession>
<dbReference type="InterPro" id="IPR029058">
    <property type="entry name" value="AB_hydrolase_fold"/>
</dbReference>
<dbReference type="GO" id="GO:0047570">
    <property type="term" value="F:3-oxoadipate enol-lactonase activity"/>
    <property type="evidence" value="ECO:0007669"/>
    <property type="project" value="UniProtKB-EC"/>
</dbReference>
<dbReference type="PRINTS" id="PR00111">
    <property type="entry name" value="ABHYDROLASE"/>
</dbReference>
<dbReference type="EMBL" id="UOGH01000098">
    <property type="protein sequence ID" value="VAX28826.1"/>
    <property type="molecule type" value="Genomic_DNA"/>
</dbReference>
<dbReference type="PANTHER" id="PTHR43798">
    <property type="entry name" value="MONOACYLGLYCEROL LIPASE"/>
    <property type="match status" value="1"/>
</dbReference>
<dbReference type="Gene3D" id="3.40.50.1820">
    <property type="entry name" value="alpha/beta hydrolase"/>
    <property type="match status" value="1"/>
</dbReference>
<gene>
    <name evidence="2" type="ORF">MNBD_NITROSPIRAE02-1318</name>
</gene>
<proteinExistence type="predicted"/>